<protein>
    <submittedName>
        <fullName evidence="1">Uncharacterized protein</fullName>
    </submittedName>
</protein>
<proteinExistence type="predicted"/>
<organism evidence="1 2">
    <name type="scientific">[Myrmecia] bisecta</name>
    <dbReference type="NCBI Taxonomy" id="41462"/>
    <lineage>
        <taxon>Eukaryota</taxon>
        <taxon>Viridiplantae</taxon>
        <taxon>Chlorophyta</taxon>
        <taxon>core chlorophytes</taxon>
        <taxon>Trebouxiophyceae</taxon>
        <taxon>Trebouxiales</taxon>
        <taxon>Trebouxiaceae</taxon>
        <taxon>Myrmecia</taxon>
    </lineage>
</organism>
<evidence type="ECO:0000313" key="2">
    <source>
        <dbReference type="Proteomes" id="UP001489004"/>
    </source>
</evidence>
<dbReference type="EMBL" id="JALJOR010000003">
    <property type="protein sequence ID" value="KAK9820464.1"/>
    <property type="molecule type" value="Genomic_DNA"/>
</dbReference>
<evidence type="ECO:0000313" key="1">
    <source>
        <dbReference type="EMBL" id="KAK9820464.1"/>
    </source>
</evidence>
<gene>
    <name evidence="1" type="ORF">WJX72_010646</name>
</gene>
<name>A0AAW1QGB4_9CHLO</name>
<comment type="caution">
    <text evidence="1">The sequence shown here is derived from an EMBL/GenBank/DDBJ whole genome shotgun (WGS) entry which is preliminary data.</text>
</comment>
<reference evidence="1 2" key="1">
    <citation type="journal article" date="2024" name="Nat. Commun.">
        <title>Phylogenomics reveals the evolutionary origins of lichenization in chlorophyte algae.</title>
        <authorList>
            <person name="Puginier C."/>
            <person name="Libourel C."/>
            <person name="Otte J."/>
            <person name="Skaloud P."/>
            <person name="Haon M."/>
            <person name="Grisel S."/>
            <person name="Petersen M."/>
            <person name="Berrin J.G."/>
            <person name="Delaux P.M."/>
            <person name="Dal Grande F."/>
            <person name="Keller J."/>
        </authorList>
    </citation>
    <scope>NUCLEOTIDE SEQUENCE [LARGE SCALE GENOMIC DNA]</scope>
    <source>
        <strain evidence="1 2">SAG 2043</strain>
    </source>
</reference>
<dbReference type="Proteomes" id="UP001489004">
    <property type="component" value="Unassembled WGS sequence"/>
</dbReference>
<sequence length="471" mass="52649">MGAAPLAPELQLGMHHFKSPEYAQEVQRWLERHAGNANDQQRLQHLLSILQLDPTTSNLTFGMQEAYPELYREAVLAGRVQPSPSLTFHSLWGDSLKKGDQTFWRQNLKSMYTDFNQQVYPREFGQDSDTEFLKWAQRGQLYYGDLLVPEAAHHIDQWMEGAPAAEKRDMLALLRNLHATVKPDKFKSITKYMFGAKVPFSSLPSGTLEREFYKSQWMAPDTIARPASAPAVRPQSANAAADRAQQARRQLSEQSRQEIQYIQGAFTEGKPKKAAKLPKDTFKSNVPLKWGGGTVGAAKSTYTAMHGVDMPTLIHRVEKALVHRQSAGKPVEITSPFGTLDPRFDHSGFTVFPVPRMHFQPIITPGEPGRNNPDATHYGRSYRAAEDEEALRHNLEAAAAATAHSKAERSRVTVPLGKNGLQDLPAFMTTYMREYIPRKLDLNSRSEVADGIRKTLNAPTASVGPVMGCWA</sequence>
<keyword evidence="2" id="KW-1185">Reference proteome</keyword>
<accession>A0AAW1QGB4</accession>
<dbReference type="AlphaFoldDB" id="A0AAW1QGB4"/>